<dbReference type="InterPro" id="IPR010259">
    <property type="entry name" value="S8pro/Inhibitor_I9"/>
</dbReference>
<dbReference type="GO" id="GO:0004252">
    <property type="term" value="F:serine-type endopeptidase activity"/>
    <property type="evidence" value="ECO:0007669"/>
    <property type="project" value="UniProtKB-UniRule"/>
</dbReference>
<dbReference type="InterPro" id="IPR003137">
    <property type="entry name" value="PA_domain"/>
</dbReference>
<reference evidence="14" key="1">
    <citation type="journal article" date="2024" name="IScience">
        <title>Strigolactones Initiate the Formation of Haustorium-like Structures in Castilleja.</title>
        <authorList>
            <person name="Buerger M."/>
            <person name="Peterson D."/>
            <person name="Chory J."/>
        </authorList>
    </citation>
    <scope>NUCLEOTIDE SEQUENCE [LARGE SCALE GENOMIC DNA]</scope>
</reference>
<evidence type="ECO:0000256" key="3">
    <source>
        <dbReference type="ARBA" id="ARBA00022729"/>
    </source>
</evidence>
<evidence type="ECO:0000256" key="1">
    <source>
        <dbReference type="ARBA" id="ARBA00011073"/>
    </source>
</evidence>
<dbReference type="PROSITE" id="PS00137">
    <property type="entry name" value="SUBTILASE_HIS"/>
    <property type="match status" value="1"/>
</dbReference>
<keyword evidence="4 7" id="KW-0378">Hydrolase</keyword>
<keyword evidence="2 7" id="KW-0645">Protease</keyword>
<sequence length="670" mass="71605">MRGFYLLFGFNLLLLLVSFNGEAKINSESDNGVYIVYMGSLGNNGAPRLDHPQLLTELKERKKHTVIQIYSKSFLGFAARLSEKEANSIAQRDGVVSVFRDKKAQLHTTRSWDFLMSQSTLIINGSKIPPVINCSTGADTIIGFLDTGKIIGARYYVDPEDLDYITTAGDEQGHGTYVASIAAGVPVCGASYYGLAKGTARGGSPCSRIAVYRVCGGDGGCVSSRILKAFDDAIADGVDILSISLGGVFKDLLADIVAIGTFHAMEKGITVVGSAGNRGPLPGTLNNVAPWILTVGATTIDRDFETNIVLAGGREKKIIMGGGINFSGLSKYAIYHLVDGRSAGLDRHDIANASDCNPGSLDITKVKDRIVLCENNNRDYETKEKFNMLKSQGAIGMIMIDDLEVQLAFVYGTSPIALVNEENGARIRSYINSSTINALATILPTRSVIPSYKPAPVVPFFSSRGPPTYDIKNLIKPDFAAPGLAILAAWISNDTDVDIPGKGPSLFNIISGTSMAVPHVSGLAAMVKSWHPTWSPSAIRSAIMTTATHTNNRHAPIETDDGTRATPYHMGAGEISQFGPLFPGLVYEIETIDYAHFLCNMGYKASVIKSISSTVPSNFDCPSNSSPDLISDMNYPSIAVSGVKANGSRTVTRTVTNVGSKTELSSDVHT</sequence>
<dbReference type="InterPro" id="IPR000209">
    <property type="entry name" value="Peptidase_S8/S53_dom"/>
</dbReference>
<dbReference type="PRINTS" id="PR00723">
    <property type="entry name" value="SUBTILISIN"/>
</dbReference>
<dbReference type="Pfam" id="PF05922">
    <property type="entry name" value="Inhibitor_I9"/>
    <property type="match status" value="1"/>
</dbReference>
<dbReference type="InterPro" id="IPR041469">
    <property type="entry name" value="Subtilisin-like_FN3"/>
</dbReference>
<dbReference type="InterPro" id="IPR045051">
    <property type="entry name" value="SBT"/>
</dbReference>
<dbReference type="Gene3D" id="3.40.50.200">
    <property type="entry name" value="Peptidase S8/S53 domain"/>
    <property type="match status" value="1"/>
</dbReference>
<dbReference type="Pfam" id="PF00082">
    <property type="entry name" value="Peptidase_S8"/>
    <property type="match status" value="1"/>
</dbReference>
<dbReference type="Gene3D" id="2.60.40.2310">
    <property type="match status" value="1"/>
</dbReference>
<dbReference type="InterPro" id="IPR023828">
    <property type="entry name" value="Peptidase_S8_Ser-AS"/>
</dbReference>
<evidence type="ECO:0000259" key="10">
    <source>
        <dbReference type="Pfam" id="PF02225"/>
    </source>
</evidence>
<evidence type="ECO:0000256" key="6">
    <source>
        <dbReference type="PIRSR" id="PIRSR615500-1"/>
    </source>
</evidence>
<evidence type="ECO:0000256" key="5">
    <source>
        <dbReference type="ARBA" id="ARBA00022825"/>
    </source>
</evidence>
<feature type="signal peptide" evidence="8">
    <location>
        <begin position="1"/>
        <end position="23"/>
    </location>
</feature>
<feature type="domain" description="Subtilisin-like protease fibronectin type-III" evidence="12">
    <location>
        <begin position="632"/>
        <end position="662"/>
    </location>
</feature>
<evidence type="ECO:0000256" key="4">
    <source>
        <dbReference type="ARBA" id="ARBA00022801"/>
    </source>
</evidence>
<dbReference type="InterPro" id="IPR022398">
    <property type="entry name" value="Peptidase_S8_His-AS"/>
</dbReference>
<dbReference type="CDD" id="cd02120">
    <property type="entry name" value="PA_subtilisin_like"/>
    <property type="match status" value="1"/>
</dbReference>
<evidence type="ECO:0000256" key="8">
    <source>
        <dbReference type="SAM" id="SignalP"/>
    </source>
</evidence>
<evidence type="ECO:0000259" key="9">
    <source>
        <dbReference type="Pfam" id="PF00082"/>
    </source>
</evidence>
<dbReference type="PANTHER" id="PTHR10795">
    <property type="entry name" value="PROPROTEIN CONVERTASE SUBTILISIN/KEXIN"/>
    <property type="match status" value="1"/>
</dbReference>
<dbReference type="InterPro" id="IPR037045">
    <property type="entry name" value="S8pro/Inhibitor_I9_sf"/>
</dbReference>
<dbReference type="PROSITE" id="PS00138">
    <property type="entry name" value="SUBTILASE_SER"/>
    <property type="match status" value="1"/>
</dbReference>
<proteinExistence type="inferred from homology"/>
<evidence type="ECO:0000259" key="11">
    <source>
        <dbReference type="Pfam" id="PF05922"/>
    </source>
</evidence>
<dbReference type="GO" id="GO:0006508">
    <property type="term" value="P:proteolysis"/>
    <property type="evidence" value="ECO:0007669"/>
    <property type="project" value="UniProtKB-KW"/>
</dbReference>
<dbReference type="Gene3D" id="3.30.70.80">
    <property type="entry name" value="Peptidase S8 propeptide/proteinase inhibitor I9"/>
    <property type="match status" value="1"/>
</dbReference>
<keyword evidence="14" id="KW-1185">Reference proteome</keyword>
<protein>
    <submittedName>
        <fullName evidence="13">Uncharacterized protein</fullName>
    </submittedName>
</protein>
<evidence type="ECO:0000256" key="7">
    <source>
        <dbReference type="PROSITE-ProRule" id="PRU01240"/>
    </source>
</evidence>
<dbReference type="InterPro" id="IPR036852">
    <property type="entry name" value="Peptidase_S8/S53_dom_sf"/>
</dbReference>
<dbReference type="EMBL" id="JAVIJP010000018">
    <property type="protein sequence ID" value="KAL3639036.1"/>
    <property type="molecule type" value="Genomic_DNA"/>
</dbReference>
<comment type="similarity">
    <text evidence="1 7">Belongs to the peptidase S8 family.</text>
</comment>
<feature type="domain" description="Peptidase S8/S53" evidence="9">
    <location>
        <begin position="162"/>
        <end position="554"/>
    </location>
</feature>
<dbReference type="Pfam" id="PF02225">
    <property type="entry name" value="PA"/>
    <property type="match status" value="1"/>
</dbReference>
<feature type="active site" description="Charge relay system" evidence="6 7">
    <location>
        <position position="146"/>
    </location>
</feature>
<feature type="domain" description="Inhibitor I9" evidence="11">
    <location>
        <begin position="33"/>
        <end position="107"/>
    </location>
</feature>
<keyword evidence="3 8" id="KW-0732">Signal</keyword>
<comment type="caution">
    <text evidence="13">The sequence shown here is derived from an EMBL/GenBank/DDBJ whole genome shotgun (WGS) entry which is preliminary data.</text>
</comment>
<dbReference type="AlphaFoldDB" id="A0ABD3D9N3"/>
<dbReference type="Gene3D" id="3.50.30.30">
    <property type="match status" value="1"/>
</dbReference>
<organism evidence="13 14">
    <name type="scientific">Castilleja foliolosa</name>
    <dbReference type="NCBI Taxonomy" id="1961234"/>
    <lineage>
        <taxon>Eukaryota</taxon>
        <taxon>Viridiplantae</taxon>
        <taxon>Streptophyta</taxon>
        <taxon>Embryophyta</taxon>
        <taxon>Tracheophyta</taxon>
        <taxon>Spermatophyta</taxon>
        <taxon>Magnoliopsida</taxon>
        <taxon>eudicotyledons</taxon>
        <taxon>Gunneridae</taxon>
        <taxon>Pentapetalae</taxon>
        <taxon>asterids</taxon>
        <taxon>lamiids</taxon>
        <taxon>Lamiales</taxon>
        <taxon>Orobanchaceae</taxon>
        <taxon>Pedicularideae</taxon>
        <taxon>Castillejinae</taxon>
        <taxon>Castilleja</taxon>
    </lineage>
</organism>
<evidence type="ECO:0000313" key="13">
    <source>
        <dbReference type="EMBL" id="KAL3639036.1"/>
    </source>
</evidence>
<dbReference type="InterPro" id="IPR015500">
    <property type="entry name" value="Peptidase_S8_subtilisin-rel"/>
</dbReference>
<gene>
    <name evidence="13" type="ORF">CASFOL_016943</name>
</gene>
<feature type="domain" description="PA" evidence="10">
    <location>
        <begin position="352"/>
        <end position="426"/>
    </location>
</feature>
<name>A0ABD3D9N3_9LAMI</name>
<accession>A0ABD3D9N3</accession>
<feature type="active site" description="Charge relay system" evidence="6 7">
    <location>
        <position position="514"/>
    </location>
</feature>
<feature type="active site" description="Charge relay system" evidence="6 7">
    <location>
        <position position="174"/>
    </location>
</feature>
<dbReference type="Proteomes" id="UP001632038">
    <property type="component" value="Unassembled WGS sequence"/>
</dbReference>
<dbReference type="PROSITE" id="PS51892">
    <property type="entry name" value="SUBTILASE"/>
    <property type="match status" value="1"/>
</dbReference>
<feature type="chain" id="PRO_5044815105" evidence="8">
    <location>
        <begin position="24"/>
        <end position="670"/>
    </location>
</feature>
<evidence type="ECO:0000256" key="2">
    <source>
        <dbReference type="ARBA" id="ARBA00022670"/>
    </source>
</evidence>
<dbReference type="SUPFAM" id="SSF52743">
    <property type="entry name" value="Subtilisin-like"/>
    <property type="match status" value="1"/>
</dbReference>
<evidence type="ECO:0000259" key="12">
    <source>
        <dbReference type="Pfam" id="PF17766"/>
    </source>
</evidence>
<dbReference type="Pfam" id="PF17766">
    <property type="entry name" value="fn3_6"/>
    <property type="match status" value="1"/>
</dbReference>
<evidence type="ECO:0000313" key="14">
    <source>
        <dbReference type="Proteomes" id="UP001632038"/>
    </source>
</evidence>
<keyword evidence="5 7" id="KW-0720">Serine protease</keyword>